<name>A0ABT7FGV3_9RHOB</name>
<reference evidence="2 3" key="1">
    <citation type="submission" date="2023-05" db="EMBL/GenBank/DDBJ databases">
        <title>Sedimentitalea sp. nov. JM2-8.</title>
        <authorList>
            <person name="Huang J."/>
        </authorList>
    </citation>
    <scope>NUCLEOTIDE SEQUENCE [LARGE SCALE GENOMIC DNA]</scope>
    <source>
        <strain evidence="2 3">JM2-8</strain>
    </source>
</reference>
<accession>A0ABT7FGV3</accession>
<keyword evidence="3" id="KW-1185">Reference proteome</keyword>
<dbReference type="Proteomes" id="UP001227126">
    <property type="component" value="Unassembled WGS sequence"/>
</dbReference>
<feature type="compositionally biased region" description="Basic and acidic residues" evidence="1">
    <location>
        <begin position="13"/>
        <end position="29"/>
    </location>
</feature>
<dbReference type="EMBL" id="JASNJE010000019">
    <property type="protein sequence ID" value="MDK3074357.1"/>
    <property type="molecule type" value="Genomic_DNA"/>
</dbReference>
<feature type="region of interest" description="Disordered" evidence="1">
    <location>
        <begin position="1"/>
        <end position="70"/>
    </location>
</feature>
<evidence type="ECO:0000313" key="2">
    <source>
        <dbReference type="EMBL" id="MDK3074357.1"/>
    </source>
</evidence>
<organism evidence="2 3">
    <name type="scientific">Sedimentitalea xiamensis</name>
    <dbReference type="NCBI Taxonomy" id="3050037"/>
    <lineage>
        <taxon>Bacteria</taxon>
        <taxon>Pseudomonadati</taxon>
        <taxon>Pseudomonadota</taxon>
        <taxon>Alphaproteobacteria</taxon>
        <taxon>Rhodobacterales</taxon>
        <taxon>Paracoccaceae</taxon>
        <taxon>Sedimentitalea</taxon>
    </lineage>
</organism>
<proteinExistence type="predicted"/>
<sequence length="97" mass="10634">MVLTHRIGAGNRAQREITDSEVIDTHPGGKPEMSSADMPDAAGPHRLSKRNSHRKPPNAKAGLSESRARQKALCGWTIRKQLITSTPDHESGELAEW</sequence>
<feature type="compositionally biased region" description="Basic residues" evidence="1">
    <location>
        <begin position="46"/>
        <end position="57"/>
    </location>
</feature>
<evidence type="ECO:0000313" key="3">
    <source>
        <dbReference type="Proteomes" id="UP001227126"/>
    </source>
</evidence>
<gene>
    <name evidence="2" type="ORF">QO034_14735</name>
</gene>
<protein>
    <submittedName>
        <fullName evidence="2">Uncharacterized protein</fullName>
    </submittedName>
</protein>
<comment type="caution">
    <text evidence="2">The sequence shown here is derived from an EMBL/GenBank/DDBJ whole genome shotgun (WGS) entry which is preliminary data.</text>
</comment>
<evidence type="ECO:0000256" key="1">
    <source>
        <dbReference type="SAM" id="MobiDB-lite"/>
    </source>
</evidence>